<evidence type="ECO:0000256" key="2">
    <source>
        <dbReference type="ARBA" id="ARBA00022737"/>
    </source>
</evidence>
<feature type="domain" description="Disease resistance R13L4/SHOC-2-like LRR" evidence="3">
    <location>
        <begin position="279"/>
        <end position="356"/>
    </location>
</feature>
<evidence type="ECO:0000256" key="1">
    <source>
        <dbReference type="ARBA" id="ARBA00022614"/>
    </source>
</evidence>
<dbReference type="PANTHER" id="PTHR45752">
    <property type="entry name" value="LEUCINE-RICH REPEAT-CONTAINING"/>
    <property type="match status" value="1"/>
</dbReference>
<dbReference type="InterPro" id="IPR003591">
    <property type="entry name" value="Leu-rich_rpt_typical-subtyp"/>
</dbReference>
<dbReference type="Pfam" id="PF23598">
    <property type="entry name" value="LRR_14"/>
    <property type="match status" value="1"/>
</dbReference>
<reference evidence="5" key="1">
    <citation type="submission" date="2017-04" db="EMBL/GenBank/DDBJ databases">
        <authorList>
            <person name="Varghese N."/>
            <person name="Submissions S."/>
        </authorList>
    </citation>
    <scope>NUCLEOTIDE SEQUENCE [LARGE SCALE GENOMIC DNA]</scope>
    <source>
        <strain evidence="5">DSM 16537</strain>
    </source>
</reference>
<dbReference type="OrthoDB" id="813032at2"/>
<accession>A0A1W2H098</accession>
<name>A0A1W2H098_9BACT</name>
<evidence type="ECO:0000313" key="4">
    <source>
        <dbReference type="EMBL" id="SMD41916.1"/>
    </source>
</evidence>
<organism evidence="4 5">
    <name type="scientific">Aquiflexum balticum DSM 16537</name>
    <dbReference type="NCBI Taxonomy" id="758820"/>
    <lineage>
        <taxon>Bacteria</taxon>
        <taxon>Pseudomonadati</taxon>
        <taxon>Bacteroidota</taxon>
        <taxon>Cytophagia</taxon>
        <taxon>Cytophagales</taxon>
        <taxon>Cyclobacteriaceae</taxon>
        <taxon>Aquiflexum</taxon>
    </lineage>
</organism>
<dbReference type="RefSeq" id="WP_084118776.1">
    <property type="nucleotide sequence ID" value="NZ_LT838813.1"/>
</dbReference>
<dbReference type="InterPro" id="IPR050715">
    <property type="entry name" value="LRR-SigEffector_domain"/>
</dbReference>
<dbReference type="PROSITE" id="PS51450">
    <property type="entry name" value="LRR"/>
    <property type="match status" value="1"/>
</dbReference>
<dbReference type="SMART" id="SM00369">
    <property type="entry name" value="LRR_TYP"/>
    <property type="match status" value="6"/>
</dbReference>
<dbReference type="InterPro" id="IPR032675">
    <property type="entry name" value="LRR_dom_sf"/>
</dbReference>
<dbReference type="PROSITE" id="PS51257">
    <property type="entry name" value="PROKAR_LIPOPROTEIN"/>
    <property type="match status" value="1"/>
</dbReference>
<sequence length="616" mass="69379">MKYCLLLITGLFFLVSCQTKEDQEPVVPPYVIDGGEDFLNVNRFSIQLNADSLKLSESGLWTILSGLAEDKVYFEDPKNPKSIFHGMPGEKYQLLWEVSNGKKSSSDTVTVTFAPLETEITVVSDSSYQTRIMLNGKTYDKGLWTINGDIHHLRGLSNQGLDDEKDPNVLIYGFENKTVEITWTTWYGSKSASATVEFSSGEYQQLEALQELGILDNKYYYKENENGDVVEITMLGIGRAWIFSDLEQFPELQALKHLEKLVLPGNPIYEFPEVITKSYHKLKYLDLSHNYFTSIPEDFGNLTELDTLIISSIPYISTLPESIGNLKKLKYLDMVHAGLTSLPESFSEMTSLNYVSLELNNIKKLPENIGNLKNLETFRGPVLSESIPASFSDLSSLKFCFFTVTGYNNAVFPEDFGRLTNLETLWLSGDYRRLPESFVNLTQLKDLSIGSGTGLTEIPAEFGNLNKLRRLLLVVRMPRLPESFDQLVNLESLGLHGELHYLPNDIGNLKNLTGLSASNLKLKELPESFAELKNLRDVRLFSNEIIDLPSSLGELDNLYIMDIGRNKISEFPPSMAKLADTLRYLAVNGNNFSESQLAKLREMLPDTDITFTLPGD</sequence>
<dbReference type="EMBL" id="LT838813">
    <property type="protein sequence ID" value="SMD41916.1"/>
    <property type="molecule type" value="Genomic_DNA"/>
</dbReference>
<dbReference type="PANTHER" id="PTHR45752:SF196">
    <property type="entry name" value="GH17740P"/>
    <property type="match status" value="1"/>
</dbReference>
<dbReference type="SUPFAM" id="SSF52058">
    <property type="entry name" value="L domain-like"/>
    <property type="match status" value="2"/>
</dbReference>
<keyword evidence="5" id="KW-1185">Reference proteome</keyword>
<keyword evidence="2" id="KW-0677">Repeat</keyword>
<protein>
    <submittedName>
        <fullName evidence="4">Leucine-rich repeat (LRR) protein</fullName>
    </submittedName>
</protein>
<dbReference type="InterPro" id="IPR055414">
    <property type="entry name" value="LRR_R13L4/SHOC2-like"/>
</dbReference>
<evidence type="ECO:0000313" key="5">
    <source>
        <dbReference type="Proteomes" id="UP000192333"/>
    </source>
</evidence>
<evidence type="ECO:0000259" key="3">
    <source>
        <dbReference type="Pfam" id="PF23598"/>
    </source>
</evidence>
<dbReference type="STRING" id="758820.SAMN00777080_0450"/>
<keyword evidence="1" id="KW-0433">Leucine-rich repeat</keyword>
<dbReference type="Gene3D" id="3.80.10.10">
    <property type="entry name" value="Ribonuclease Inhibitor"/>
    <property type="match status" value="3"/>
</dbReference>
<dbReference type="Proteomes" id="UP000192333">
    <property type="component" value="Chromosome I"/>
</dbReference>
<dbReference type="InterPro" id="IPR001611">
    <property type="entry name" value="Leu-rich_rpt"/>
</dbReference>
<gene>
    <name evidence="4" type="ORF">SAMN00777080_0450</name>
</gene>
<proteinExistence type="predicted"/>
<dbReference type="AlphaFoldDB" id="A0A1W2H098"/>